<dbReference type="SMART" id="SM00184">
    <property type="entry name" value="RING"/>
    <property type="match status" value="1"/>
</dbReference>
<dbReference type="InterPro" id="IPR001841">
    <property type="entry name" value="Znf_RING"/>
</dbReference>
<evidence type="ECO:0000256" key="2">
    <source>
        <dbReference type="ARBA" id="ARBA00022771"/>
    </source>
</evidence>
<dbReference type="PROSITE" id="PS00518">
    <property type="entry name" value="ZF_RING_1"/>
    <property type="match status" value="1"/>
</dbReference>
<evidence type="ECO:0000313" key="6">
    <source>
        <dbReference type="EMBL" id="CAG9318169.1"/>
    </source>
</evidence>
<dbReference type="InterPro" id="IPR046349">
    <property type="entry name" value="C1-like_sf"/>
</dbReference>
<keyword evidence="1" id="KW-0479">Metal-binding</keyword>
<evidence type="ECO:0000313" key="7">
    <source>
        <dbReference type="Proteomes" id="UP001162131"/>
    </source>
</evidence>
<feature type="domain" description="RING-type" evidence="5">
    <location>
        <begin position="3"/>
        <end position="46"/>
    </location>
</feature>
<name>A0AAU9IUH4_9CILI</name>
<dbReference type="Gene3D" id="3.30.40.10">
    <property type="entry name" value="Zinc/RING finger domain, C3HC4 (zinc finger)"/>
    <property type="match status" value="1"/>
</dbReference>
<dbReference type="PANTHER" id="PTHR46288">
    <property type="entry name" value="PHORBOL-ESTER/DAG-TYPE DOMAIN-CONTAINING PROTEIN"/>
    <property type="match status" value="1"/>
</dbReference>
<dbReference type="GO" id="GO:0008270">
    <property type="term" value="F:zinc ion binding"/>
    <property type="evidence" value="ECO:0007669"/>
    <property type="project" value="UniProtKB-KW"/>
</dbReference>
<evidence type="ECO:0000256" key="3">
    <source>
        <dbReference type="ARBA" id="ARBA00022833"/>
    </source>
</evidence>
<protein>
    <recommendedName>
        <fullName evidence="5">RING-type domain-containing protein</fullName>
    </recommendedName>
</protein>
<proteinExistence type="predicted"/>
<dbReference type="Proteomes" id="UP001162131">
    <property type="component" value="Unassembled WGS sequence"/>
</dbReference>
<organism evidence="6 7">
    <name type="scientific">Blepharisma stoltei</name>
    <dbReference type="NCBI Taxonomy" id="1481888"/>
    <lineage>
        <taxon>Eukaryota</taxon>
        <taxon>Sar</taxon>
        <taxon>Alveolata</taxon>
        <taxon>Ciliophora</taxon>
        <taxon>Postciliodesmatophora</taxon>
        <taxon>Heterotrichea</taxon>
        <taxon>Heterotrichida</taxon>
        <taxon>Blepharismidae</taxon>
        <taxon>Blepharisma</taxon>
    </lineage>
</organism>
<dbReference type="EMBL" id="CAJZBQ010000020">
    <property type="protein sequence ID" value="CAG9318169.1"/>
    <property type="molecule type" value="Genomic_DNA"/>
</dbReference>
<keyword evidence="2 4" id="KW-0863">Zinc-finger</keyword>
<accession>A0AAU9IUH4</accession>
<dbReference type="Pfam" id="PF13639">
    <property type="entry name" value="zf-RING_2"/>
    <property type="match status" value="1"/>
</dbReference>
<dbReference type="AlphaFoldDB" id="A0AAU9IUH4"/>
<reference evidence="6" key="1">
    <citation type="submission" date="2021-09" db="EMBL/GenBank/DDBJ databases">
        <authorList>
            <consortium name="AG Swart"/>
            <person name="Singh M."/>
            <person name="Singh A."/>
            <person name="Seah K."/>
            <person name="Emmerich C."/>
        </authorList>
    </citation>
    <scope>NUCLEOTIDE SEQUENCE</scope>
    <source>
        <strain evidence="6">ATCC30299</strain>
    </source>
</reference>
<comment type="caution">
    <text evidence="6">The sequence shown here is derived from an EMBL/GenBank/DDBJ whole genome shotgun (WGS) entry which is preliminary data.</text>
</comment>
<evidence type="ECO:0000259" key="5">
    <source>
        <dbReference type="PROSITE" id="PS50089"/>
    </source>
</evidence>
<dbReference type="SUPFAM" id="SSF57889">
    <property type="entry name" value="Cysteine-rich domain"/>
    <property type="match status" value="1"/>
</dbReference>
<evidence type="ECO:0000256" key="4">
    <source>
        <dbReference type="PROSITE-ProRule" id="PRU00175"/>
    </source>
</evidence>
<dbReference type="InterPro" id="IPR013083">
    <property type="entry name" value="Znf_RING/FYVE/PHD"/>
</dbReference>
<evidence type="ECO:0000256" key="1">
    <source>
        <dbReference type="ARBA" id="ARBA00022723"/>
    </source>
</evidence>
<dbReference type="InterPro" id="IPR017907">
    <property type="entry name" value="Znf_RING_CS"/>
</dbReference>
<keyword evidence="3" id="KW-0862">Zinc</keyword>
<keyword evidence="7" id="KW-1185">Reference proteome</keyword>
<sequence length="281" mass="32353">MECGVCLNEYDSRNHVPTLLDCGHTLCRNCIEDLLSSEQKLCPIDRNPIGTRLVPNYELLSLLELRCQNPIRNLNENELKCKNGHFLACSEDFKAEYEGAGLMFKCKLCKREINDGWLCKFCVFPICDECKRWSTDTQEINDPGIVCVKNHKIRLTPNAEEWNSRIGRWKNGKFLCDTCLVKKTGASAQCRTCNFDMCADCLYKLRQVLSMVEYLICKNKHPLVWLPDFVTSRNKDFACNGCKKRFNKSGSFNCGLCRFDLCILCAESRIVKMRNSIHELL</sequence>
<gene>
    <name evidence="6" type="ORF">BSTOLATCC_MIC20650</name>
</gene>
<dbReference type="SUPFAM" id="SSF57850">
    <property type="entry name" value="RING/U-box"/>
    <property type="match status" value="1"/>
</dbReference>
<dbReference type="PROSITE" id="PS50089">
    <property type="entry name" value="ZF_RING_2"/>
    <property type="match status" value="1"/>
</dbReference>